<evidence type="ECO:0000259" key="7">
    <source>
        <dbReference type="PROSITE" id="PS50075"/>
    </source>
</evidence>
<dbReference type="EMBL" id="JAVRFD010000019">
    <property type="protein sequence ID" value="MDT0547366.1"/>
    <property type="molecule type" value="Genomic_DNA"/>
</dbReference>
<evidence type="ECO:0000256" key="1">
    <source>
        <dbReference type="ARBA" id="ARBA00001957"/>
    </source>
</evidence>
<dbReference type="SUPFAM" id="SSF47336">
    <property type="entry name" value="ACP-like"/>
    <property type="match status" value="5"/>
</dbReference>
<dbReference type="InterPro" id="IPR000873">
    <property type="entry name" value="AMP-dep_synth/lig_dom"/>
</dbReference>
<dbReference type="NCBIfam" id="NF003417">
    <property type="entry name" value="PRK04813.1"/>
    <property type="match status" value="5"/>
</dbReference>
<evidence type="ECO:0000256" key="6">
    <source>
        <dbReference type="SAM" id="MobiDB-lite"/>
    </source>
</evidence>
<dbReference type="Gene3D" id="3.30.559.10">
    <property type="entry name" value="Chloramphenicol acetyltransferase-like domain"/>
    <property type="match status" value="6"/>
</dbReference>
<dbReference type="Pfam" id="PF00668">
    <property type="entry name" value="Condensation"/>
    <property type="match status" value="6"/>
</dbReference>
<dbReference type="Gene3D" id="2.30.38.10">
    <property type="entry name" value="Luciferase, Domain 3"/>
    <property type="match status" value="5"/>
</dbReference>
<dbReference type="InterPro" id="IPR010071">
    <property type="entry name" value="AA_adenyl_dom"/>
</dbReference>
<dbReference type="Gene3D" id="3.40.50.1820">
    <property type="entry name" value="alpha/beta hydrolase"/>
    <property type="match status" value="1"/>
</dbReference>
<keyword evidence="9" id="KW-1185">Reference proteome</keyword>
<dbReference type="InterPro" id="IPR025110">
    <property type="entry name" value="AMP-bd_C"/>
</dbReference>
<dbReference type="CDD" id="cd19543">
    <property type="entry name" value="DCL_NRPS"/>
    <property type="match status" value="2"/>
</dbReference>
<dbReference type="Pfam" id="PF13193">
    <property type="entry name" value="AMP-binding_C"/>
    <property type="match status" value="5"/>
</dbReference>
<dbReference type="InterPro" id="IPR029058">
    <property type="entry name" value="AB_hydrolase_fold"/>
</dbReference>
<dbReference type="InterPro" id="IPR023213">
    <property type="entry name" value="CAT-like_dom_sf"/>
</dbReference>
<dbReference type="Gene3D" id="3.40.50.980">
    <property type="match status" value="10"/>
</dbReference>
<evidence type="ECO:0000256" key="2">
    <source>
        <dbReference type="ARBA" id="ARBA00022450"/>
    </source>
</evidence>
<feature type="domain" description="Carrier" evidence="7">
    <location>
        <begin position="4157"/>
        <end position="4231"/>
    </location>
</feature>
<feature type="region of interest" description="Disordered" evidence="6">
    <location>
        <begin position="4137"/>
        <end position="4162"/>
    </location>
</feature>
<feature type="domain" description="Carrier" evidence="7">
    <location>
        <begin position="956"/>
        <end position="1031"/>
    </location>
</feature>
<dbReference type="Pfam" id="PF00975">
    <property type="entry name" value="Thioesterase"/>
    <property type="match status" value="1"/>
</dbReference>
<dbReference type="PROSITE" id="PS00012">
    <property type="entry name" value="PHOSPHOPANTETHEINE"/>
    <property type="match status" value="4"/>
</dbReference>
<dbReference type="InterPro" id="IPR020806">
    <property type="entry name" value="PKS_PP-bd"/>
</dbReference>
<dbReference type="InterPro" id="IPR001031">
    <property type="entry name" value="Thioesterase"/>
</dbReference>
<dbReference type="InterPro" id="IPR045851">
    <property type="entry name" value="AMP-bd_C_sf"/>
</dbReference>
<dbReference type="Pfam" id="PF00550">
    <property type="entry name" value="PP-binding"/>
    <property type="match status" value="5"/>
</dbReference>
<dbReference type="InterPro" id="IPR020802">
    <property type="entry name" value="TesA-like"/>
</dbReference>
<dbReference type="PANTHER" id="PTHR45527:SF1">
    <property type="entry name" value="FATTY ACID SYNTHASE"/>
    <property type="match status" value="1"/>
</dbReference>
<dbReference type="RefSeq" id="WP_311727884.1">
    <property type="nucleotide sequence ID" value="NZ_JAVRFD010000019.1"/>
</dbReference>
<organism evidence="8 9">
    <name type="scientific">Streptomyces lonegramiae</name>
    <dbReference type="NCBI Taxonomy" id="3075524"/>
    <lineage>
        <taxon>Bacteria</taxon>
        <taxon>Bacillati</taxon>
        <taxon>Actinomycetota</taxon>
        <taxon>Actinomycetes</taxon>
        <taxon>Kitasatosporales</taxon>
        <taxon>Streptomycetaceae</taxon>
        <taxon>Streptomyces</taxon>
    </lineage>
</organism>
<keyword evidence="5" id="KW-0045">Antibiotic biosynthesis</keyword>
<proteinExistence type="predicted"/>
<dbReference type="PANTHER" id="PTHR45527">
    <property type="entry name" value="NONRIBOSOMAL PEPTIDE SYNTHETASE"/>
    <property type="match status" value="1"/>
</dbReference>
<evidence type="ECO:0000313" key="9">
    <source>
        <dbReference type="Proteomes" id="UP001180754"/>
    </source>
</evidence>
<reference evidence="8" key="1">
    <citation type="submission" date="2024-05" db="EMBL/GenBank/DDBJ databases">
        <title>30 novel species of actinomycetes from the DSMZ collection.</title>
        <authorList>
            <person name="Nouioui I."/>
        </authorList>
    </citation>
    <scope>NUCLEOTIDE SEQUENCE</scope>
    <source>
        <strain evidence="8">DSM 41529</strain>
    </source>
</reference>
<feature type="region of interest" description="Disordered" evidence="6">
    <location>
        <begin position="5907"/>
        <end position="5930"/>
    </location>
</feature>
<sequence length="6079" mass="646458">MTRNVRPEGKPSSGLEGVLPLSPLQEGLLFHSLYTGQGEGEDVYTVQLAVDLAGPLDAPRLKAALAALLRRHPNLRAGFRPLRSGKPVQFIPGRAEAGWREADLAGLDAARREAEAARLADRDRTERFDLAEPPLLRALLIRQGPEQHRLVITNHHILLDGWSTPLVLRELFTVYERGEDALPPVTPYRDYLRWLAGQDRSAGEQAWRKALDGVAEPTRLTPAEPGRAQRMPDRVETLLPADLAGAVRRLAAGHAVTLNTVLQLAWAVVLGRLTGRDDVVFGATVSGRPAEVPGVESMVGLFINTVPVRVRLQDSEPFAKALVRLQNEQSDLGPHQYLGLSDIQALAGVGELFDTTLIVENFPVDPATAARLDSGLRLVGAKGRDATHYPLTLVVATSPDGLRMRVDYRSDLLDRSMAESVAARLERVLRAAVATPDLTVGDIDVLGAAERERLLLRRNDTARELPPPLVPALLRAQTDRTPDAVAVSDGEVALSYAELDARARAVAGLLAGHGAGPESVVALLVPRSVDAVVAMAGVMTAGAAFLPVDVDFPAERVAYVLHDACPAVVVTTREARDRLPAGLDVPVVLIEDADGEPLLPVAVAPGHPAYVLYTSGSTGRPKGVVVSHGALRNLLAAMSSVEPVPGDRWLAVTTFGFDISLLEVFLPLLSGAEVVVAGREVVRDPVALGRTVRERGVTVMQATPSLWRALLEADPEAVAGLRVLVGGEALDGALASGLASRAVWVRNMYGPTETTIWSASAPVEAGGPVAIGQPLANTRVYVLDQGLRLTPDGVAGELYVAGAGVARGYLGRPGLTGERFVADPFGPPGSRMYRTGDVVRWTERGALEFLGRADNQVKVRGHRIELGEVEAYLRARPGVTDAVAAAVPGPEGRLRLVGYVVGAADPGEIRRALGSVLPEYLVPSVVVGLDSLPLTPNGKVDRKALPAPEAAGAGRGPRTAREEILCGLFAQVLGVARVGIDDGFFDLGGHSLLATRLMARIRATLGADLPIRALFESPTVAGLAPRLDGGRTEARAALTPRPRPDAIPLSFAQRHLWFLNRLDPASPLYNLSLTVRLRGELDLAALEAALGDVVARHESLRTVFPAVDGEPCQRVLDVQEPPTPLLRTVDVAESELAAAVESVRTGFDLTAQPPLRATLLALNPQEHVLVVVLHHIAGDAWSVGPLAADLAAAYAARRGDQAPAWDPLPVQYADYTLWQRELLGDDGDPDSELSRQLAYWKGALAGAPRKLALPTDRPRPDAGTHQGGVVPFTVAPEPHSALLELARATATTPFMVVQAALAALLTRLGAGEDILIGTPAAGRDDAALDRLVGFFVNTLVLRTDTSGDPTFRDLLARVRETDLAAYDHQDLPFERLVEEINPERSLAYHPLFQVRLVLDDFDRERVRLDGLTSDGGVDTPLAEQAGRAKFDLLVQAAQHRAEDGAPAGIAGTITYAADLFDRETVEALAARLVRFLEAVAADPGLRIGRVELLHAAERDEALSLRNDTGHEVAAGSFLEVFQERVAAAPEAPAVVSGPSGPAGALTYAELDARANRLARVIRGQGVGAGSLVALALPRSADAVVAMVAVHKAGAAYVPLDPEQPGARLGLVLADARPSLVVTRAGVEPVWGATRALVLDAAETVAALDREPADDPGVRVSASDVAYVIFTSGSMGRPKGVVVEQGSLVDYVVRCVVAYPGLAGRTLLHSPLSFDLGLTGLYGTLAAGGALVVADLDERLSVPGGVTFAKVTPSHLPVLQELPNACSPTGQLVVGGEALSGARLASWRARHPGVEVVNHYGPTEATVGCLDHRIPAGAVLADGPVPLGRPMWNTRVYVLDAGLSPVPDGVPGELYVAGRGVARGYWDRPGLTAERFVADPFGPPGSRMYRTGDVVRWTRAGVVEFLGRADDQVKVRGYRIEPGEVEAAVAALPGVDRAVAVVREDTPGDRRLVAYAVPAPGASVAAAAARRELASVLPEYLVPSAVVVLDSLPLTPHGKVDRGALPAPEAAGAGRVPRTPREEILCGLFAEVLGVARVGIDDGFFDLGGHSLLAIRLLSRIRATLGATLPIRALFETPTVAGLAPRLDGRTAARAALTPRPRPDAIPLSFAQRRLWFLNRLDPASPLYNLSLTVRLRGELDLAALEAALGDVVARHESLRTVFPESDGEPCQRVLTPAEVPGPRLRTAHVPGATPEPDDGGDSRLAAAVSPLVGEGFDLTSEPPLRATLLSLRPREHALVVVLHHIAGDAWSIEALATDLASAYAARRGGEAPAWAPLPVQYADYALWQRELLGESGDVDSELSRQLAYWTGALAGLPEELALPIDRPRPASGPQRGAGLRFLLDAELHGRLLALARESGASLFMVVQAALAATLTRLGAGEDIPIGTPVAGRGDAALDRLVGFFLNTLVLRTDTSGAPTFRELLDRVRATDLAAYDHLDLPFERLVEEVNPRRSLTRHPLFQVMLTVRSTKAAELALPGLDVAGVPGESRWARFDLSFGLGELHTPSGEPGGLEGVVDYSTELFDAATAASVLERLERVLRAVADGPDVRIADIEILDAGERQRLLYGRNDTAAQQPSPLIPALIEAQSARTPEAAAVSCRGVTLSYAELSARANGVARLLAGRGVGPESVVALAVPRSVDAVVAMVAAGRAGAAFLPVDPDFPAERVRFVLGDAAPAVVLTVRAAVERLPRDLGVPVVVLDEVEPAERPLPAVAARPDHPAYVLYTSGSTGRPKGVVVSHGALRNLVSAVAPSVAVAPGDSWLAVTTFGFDIALLEVFLPLVSGAQVVVVERDVVRDPRELGRELRARAGSLMQATPSLWRALLDADPEAVDGLRALVGGEALDSSLASALAGRAASVRNMYGPTETTIWSTSAPVAVEGADGPPPIGTPLANTRCYVLDARLRPVPDGVAGELYLAGDGVARGYLGRPGLTGTRFVADPYGPAGARMYRTGDLARWRADGQLEFAGRADDQVKVRGHRIELGEVEAYLRALPGVTDAVAAVLPGPDGQPRLVGYVVGGADEGGPRAAREALAARLPAHLVPSVVVALDAVPLTPNGKTDRRALPAPEAGDAARTAPRTPQEEILGRLFADVLGVGGVGADDDFFDLGGHSLLATRLVARVRAALGVELPIRAVFETPTVAGLAAYAGRAASARRRPAPRPRPDVLPLSFAQRGLWVLNGLGETGPLYTIPLVARLRGALDRAALGAALGDVVARHESLRTVFPETDGEPCQRVLDPAELPGPLLRTVEVGSRDGLDRAIAAARGGGFTLTAEPPLRATLLVLGPREHVLVLVVHHIAGDAGSVRPLLRDLATAYAARLAGEAPGWAPLPVQYADYALWQRELLGDADDQDSEMARQLAYWARTLSGLPEQIALPADRPRPPEPSHRGGVVPFELDAGLHRAVLALARSRGATAFMVLQAALAAVLTRSGAGEDLPIGTALAGRGDEALDGLVGLFTTMLVLRTDTSGNPSFQELLDRVRQTDLAAYAHQDVPFERVVDAVDPARSPAYHPLFQVALVLDNFARPDAALPGLSAVDEDAGEDADDGMDTPVEGPGRAKFDLSVRLRERRSAEGAPAGLTGSLAYALDLFEPATAAALAARFVRLLTAVVADPGRPIGEAEILAPAERRQLLHGWNDTARPLPGALLPRMFEEQAARTPDAPAVRCGDTTVSYAELNTRANRLARLLVARGAGPERRVALMVPRSVEMIVAVLAVLKSGAAYVPVDSAYPADRIAYMLADARPELLVTTAGTAHTLPEPAPGRRVVLDSPATVEESLSLPGTDLMDADRRAPLSPRTPAYVIYTSGSTGRPKGVVVEHRSIPNIVLARIGTYGMGPGSRALQFASLSFDAAMSEICTPLSAGACLVLGPADMLAQADQLPELIRRYGITHATLPPAILTRLPADSLPSVVNLVIAGEAAQPGLVPTWASGRRMFNAYGPTETTVSCTMAGPLPAVDGIPPIGGPLPNLRTYVLDDLLRPVPPGVPGELYVSGVGVARGYLGRAALTAERFVADPFGPAGDRMYRTGDLVRWRADGQLQFVGRADGQVKIRGYRIELGEVQAALESLPEVAQAVATVREDQPGHRRLVGYLRPAPGAEADATRLRTRLAELLPDYMVPTVLMTLECIPLTVNGKVDHKALPAPPAPRRTPPEADAGPRPGTRPEDILCQVVADVLGLPRVGPDDNFFALGGDSIAALQAASRARRAGLVLTPRDLFRHQTVAELAAAVREPEARAEEPRGDGVGAVPPTPVMRWLAQRRGPVAHLNQSVLLAVPPLGLPALTAAVQCLLDHHDALRAVLAGAPTGVTWGLKVTPPGSVRAEDRIRRVDISGHPDGSAELSAVVAAEGEAARLRLDPEAGALLQVVWFDAGDDRPGRLLLIAHHLVVDGVSWRILVPDLVTAWRTAEDGGTPRPAPVGTSLRRWAQLLLAEAQSPERAAELELWTDMLDGPEPRLGAETFRRARDTRATAEHLTVTVPADITDALLTAAPQAYQARMNEILLTGLTLAVARWRERHGWGDGRTLLVDVEGHGREQIADEVDLSRTVGWFTSIHPLRLDPGEVDLDEALAGGRATVAALKRIKSRIRELPDNGLGYGLLRYLNPDTAALLAQYRTPQIGFNYLGRMNGGGLDESPEPAGWSVAAHPQVRLDPSDGELPFAHALEIGAVTRDSPDGPRLSINCAWPGALFTAAQIQDLADTWLTALRALADGARRPGAGGLVPADLPLVRATQAEIDTWEAEPGGVADVLPLSPLQEGLLFHALYADTGPDVYTMHMRLDLEGPLDGPALRAAARAVLERHPNLRARFRHRAAGDAVQIIPRQAELAWEETDLSGLAEPERGAELDRLTERARHHRFDPGRPPLLRFWLIRVEDERHRLLVLKHHILLDGWSVPIFLRDLITLYHHRGDPAALPPAVPYRNYLTWLAAHDPAAAEDAWRRALAGLTEPTLLAPADAGPPDRAPETVVRLLPPPLTAALRNHAADAAVTVNTILQGAWAVLIGRLLGRDDVVFGTTVSGRPPEIPGIESMVGLFINTLPVRVRLDPARSWRSAVARLQEEQSALSAHHQLGLARVQQLAGLGELFDTLVVYENFPVAPAGDQPATGPRATASESRAAAHYPLALVAVLAPAGLRLRLDYRPELFDRSAAEELLDRLVRVLEAVGADPDRPVGRIGVLGPDERRQLVDGWNGAEAPPPPGPMTIHRRFADAVGRGPDDTAIRYGDLRLTYRELDQRANRLARLLVELGVRRETRVAVELDRGPDLIVAVLAVLKAGAVYVPLEPDHPRERLRLLLAETAAPVLLTDRVRAEAWAAEPADGVTTVAVDADPGLAAQAPTPPEVTVDPGQLAYVIYTSGSTGTPKGVAVTHQNVVELADDQWWRLDPAHKVLFHSPHAWDASTLEWWVPLLNHGEIVVAPPGRLDLDALAELVVTERITGLWASGGLFRLLAEEHPECFAGLREVRTGGDVVPAYAVRKALAHCPDTWVTAGYGPTETTVFSTRHSMRAGDPVPESVPIGRPLDGTRAYVLSPGLEPLPVGVVGELYLAGSGVARGYENNPAMTAERFVADPFGPPGTRMYRTGDLVRWRADGLMEFAGRADEQVKLRGFRVELREVEIALSSCGGIGQAVALVREDRPGDKRLVGYVVPDSGSPAPDPAALRARLAGRLPDFMVPSALVVLDALPLTDHSKLDRAALPAPEYHTEPARRPRSPQEEVLCGLFADALGVPEVGIDDDFFLLGGNSLTAAALISRIRTTLGSRLGMQALFTAPTPGGLARRLEAGLGPDERNGLEVLLPLRTTGSRPPVFCFHAGGGLSWRYAGLLRHLPPEHPVYGLQARAFGTPGYRPADIEEIAADFLERIRSVAPSGPYHLLGWSFGGLVAHAVATRLQEQGEEVGLLAMLDAYPVAEVTAPSAGDRAYENGGDGGDGEDKEDGETDNDLMRALLEVVAPGATAHGDAPRPGEPLTREAVARTLRAQGNPLTDLLAGNLETILRAFGDHVALRHAFRPGVFHGDALLVAARPDGGDGADDGSERWRPYVRGRVLGHRVRCRHEDMMLPEPLAEIGRLVTARLEDPRHHRTEKEA</sequence>
<dbReference type="SUPFAM" id="SSF56801">
    <property type="entry name" value="Acetyl-CoA synthetase-like"/>
    <property type="match status" value="5"/>
</dbReference>
<comment type="cofactor">
    <cofactor evidence="1">
        <name>pantetheine 4'-phosphate</name>
        <dbReference type="ChEBI" id="CHEBI:47942"/>
    </cofactor>
</comment>
<dbReference type="NCBIfam" id="TIGR01733">
    <property type="entry name" value="AA-adenyl-dom"/>
    <property type="match status" value="5"/>
</dbReference>
<evidence type="ECO:0000313" key="8">
    <source>
        <dbReference type="EMBL" id="MDT0547366.1"/>
    </source>
</evidence>
<dbReference type="NCBIfam" id="NF004282">
    <property type="entry name" value="PRK05691.1"/>
    <property type="match status" value="5"/>
</dbReference>
<keyword evidence="3" id="KW-0597">Phosphoprotein</keyword>
<dbReference type="InterPro" id="IPR036736">
    <property type="entry name" value="ACP-like_sf"/>
</dbReference>
<keyword evidence="4" id="KW-0677">Repeat</keyword>
<accession>A0ABU2XN89</accession>
<feature type="compositionally biased region" description="Acidic residues" evidence="6">
    <location>
        <begin position="5921"/>
        <end position="5930"/>
    </location>
</feature>
<dbReference type="InterPro" id="IPR020845">
    <property type="entry name" value="AMP-binding_CS"/>
</dbReference>
<evidence type="ECO:0000256" key="4">
    <source>
        <dbReference type="ARBA" id="ARBA00022737"/>
    </source>
</evidence>
<dbReference type="PROSITE" id="PS50075">
    <property type="entry name" value="CARRIER"/>
    <property type="match status" value="5"/>
</dbReference>
<feature type="domain" description="Carrier" evidence="7">
    <location>
        <begin position="2015"/>
        <end position="2090"/>
    </location>
</feature>
<dbReference type="CDD" id="cd12116">
    <property type="entry name" value="A_NRPS_Ta1_like"/>
    <property type="match status" value="1"/>
</dbReference>
<name>A0ABU2XN89_9ACTN</name>
<dbReference type="InterPro" id="IPR010060">
    <property type="entry name" value="NRPS_synth"/>
</dbReference>
<dbReference type="SUPFAM" id="SSF52777">
    <property type="entry name" value="CoA-dependent acyltransferases"/>
    <property type="match status" value="12"/>
</dbReference>
<evidence type="ECO:0000256" key="5">
    <source>
        <dbReference type="ARBA" id="ARBA00023194"/>
    </source>
</evidence>
<feature type="domain" description="Carrier" evidence="7">
    <location>
        <begin position="5702"/>
        <end position="5777"/>
    </location>
</feature>
<dbReference type="Proteomes" id="UP001180754">
    <property type="component" value="Unassembled WGS sequence"/>
</dbReference>
<evidence type="ECO:0000256" key="3">
    <source>
        <dbReference type="ARBA" id="ARBA00022553"/>
    </source>
</evidence>
<keyword evidence="2" id="KW-0596">Phosphopantetheine</keyword>
<dbReference type="CDD" id="cd12117">
    <property type="entry name" value="A_NRPS_Srf_like"/>
    <property type="match status" value="1"/>
</dbReference>
<dbReference type="SMART" id="SM00823">
    <property type="entry name" value="PKS_PP"/>
    <property type="match status" value="5"/>
</dbReference>
<comment type="caution">
    <text evidence="8">The sequence shown here is derived from an EMBL/GenBank/DDBJ whole genome shotgun (WGS) entry which is preliminary data.</text>
</comment>
<dbReference type="InterPro" id="IPR001242">
    <property type="entry name" value="Condensation_dom"/>
</dbReference>
<protein>
    <submittedName>
        <fullName evidence="8">Non-ribosomal peptide synthase/polyketide synthase</fullName>
    </submittedName>
</protein>
<dbReference type="Pfam" id="PF00501">
    <property type="entry name" value="AMP-binding"/>
    <property type="match status" value="5"/>
</dbReference>
<dbReference type="Gene3D" id="3.30.559.30">
    <property type="entry name" value="Nonribosomal peptide synthetase, condensation domain"/>
    <property type="match status" value="6"/>
</dbReference>
<dbReference type="NCBIfam" id="TIGR01720">
    <property type="entry name" value="NRPS-para261"/>
    <property type="match status" value="1"/>
</dbReference>
<dbReference type="CDD" id="cd19540">
    <property type="entry name" value="LCL_NRPS-like"/>
    <property type="match status" value="3"/>
</dbReference>
<gene>
    <name evidence="8" type="ORF">RND15_32385</name>
</gene>
<dbReference type="SUPFAM" id="SSF53474">
    <property type="entry name" value="alpha/beta-Hydrolases"/>
    <property type="match status" value="1"/>
</dbReference>
<dbReference type="PROSITE" id="PS00455">
    <property type="entry name" value="AMP_BINDING"/>
    <property type="match status" value="4"/>
</dbReference>
<dbReference type="Gene3D" id="1.10.1200.10">
    <property type="entry name" value="ACP-like"/>
    <property type="match status" value="4"/>
</dbReference>
<dbReference type="Gene3D" id="3.30.300.30">
    <property type="match status" value="5"/>
</dbReference>
<dbReference type="InterPro" id="IPR009081">
    <property type="entry name" value="PP-bd_ACP"/>
</dbReference>
<dbReference type="InterPro" id="IPR006162">
    <property type="entry name" value="Ppantetheine_attach_site"/>
</dbReference>
<feature type="domain" description="Carrier" evidence="7">
    <location>
        <begin position="3077"/>
        <end position="3152"/>
    </location>
</feature>
<dbReference type="CDD" id="cd05930">
    <property type="entry name" value="A_NRPS"/>
    <property type="match status" value="1"/>
</dbReference>
<dbReference type="SMART" id="SM00824">
    <property type="entry name" value="PKS_TE"/>
    <property type="match status" value="1"/>
</dbReference>
<feature type="region of interest" description="Disordered" evidence="6">
    <location>
        <begin position="3057"/>
        <end position="3079"/>
    </location>
</feature>